<sequence length="241" mass="25790">HNPAISAMKMADPQKAGEVFTSALGSLLGNPKTKTVKALGELKVIGANSLLVNMLDQNNDTELQRNILRALASIGNAESHKALLGVAKSSRYKPEPTGATMALLEYAEELGRSGNKDLSNEICLHLMKKCKTESQIHFKSFALEIYADNAGIKAATPLLVGAMKNGYKSYRMGAINYAIEKSGPSGPWVSELANTKNPEVQAEIIFLLASLNDKSALPRLTKYLNSPDAGVRSEAVSAISC</sequence>
<protein>
    <recommendedName>
        <fullName evidence="2">HEAT repeat domain-containing protein</fullName>
    </recommendedName>
</protein>
<reference evidence="1" key="1">
    <citation type="journal article" date="2014" name="Front. Microbiol.">
        <title>High frequency of phylogenetically diverse reductive dehalogenase-homologous genes in deep subseafloor sedimentary metagenomes.</title>
        <authorList>
            <person name="Kawai M."/>
            <person name="Futagami T."/>
            <person name="Toyoda A."/>
            <person name="Takaki Y."/>
            <person name="Nishi S."/>
            <person name="Hori S."/>
            <person name="Arai W."/>
            <person name="Tsubouchi T."/>
            <person name="Morono Y."/>
            <person name="Uchiyama I."/>
            <person name="Ito T."/>
            <person name="Fujiyama A."/>
            <person name="Inagaki F."/>
            <person name="Takami H."/>
        </authorList>
    </citation>
    <scope>NUCLEOTIDE SEQUENCE</scope>
    <source>
        <strain evidence="1">Expedition CK06-06</strain>
    </source>
</reference>
<feature type="non-terminal residue" evidence="1">
    <location>
        <position position="241"/>
    </location>
</feature>
<gene>
    <name evidence="1" type="ORF">S12H4_51660</name>
</gene>
<dbReference type="EMBL" id="BARW01032673">
    <property type="protein sequence ID" value="GAJ02936.1"/>
    <property type="molecule type" value="Genomic_DNA"/>
</dbReference>
<evidence type="ECO:0000313" key="1">
    <source>
        <dbReference type="EMBL" id="GAJ02936.1"/>
    </source>
</evidence>
<evidence type="ECO:0008006" key="2">
    <source>
        <dbReference type="Google" id="ProtNLM"/>
    </source>
</evidence>
<dbReference type="Gene3D" id="1.25.10.10">
    <property type="entry name" value="Leucine-rich Repeat Variant"/>
    <property type="match status" value="1"/>
</dbReference>
<dbReference type="InterPro" id="IPR016024">
    <property type="entry name" value="ARM-type_fold"/>
</dbReference>
<dbReference type="InterPro" id="IPR011989">
    <property type="entry name" value="ARM-like"/>
</dbReference>
<dbReference type="AlphaFoldDB" id="X1USQ8"/>
<proteinExistence type="predicted"/>
<name>X1USQ8_9ZZZZ</name>
<accession>X1USQ8</accession>
<dbReference type="Pfam" id="PF13646">
    <property type="entry name" value="HEAT_2"/>
    <property type="match status" value="1"/>
</dbReference>
<feature type="non-terminal residue" evidence="1">
    <location>
        <position position="1"/>
    </location>
</feature>
<organism evidence="1">
    <name type="scientific">marine sediment metagenome</name>
    <dbReference type="NCBI Taxonomy" id="412755"/>
    <lineage>
        <taxon>unclassified sequences</taxon>
        <taxon>metagenomes</taxon>
        <taxon>ecological metagenomes</taxon>
    </lineage>
</organism>
<dbReference type="SUPFAM" id="SSF48371">
    <property type="entry name" value="ARM repeat"/>
    <property type="match status" value="1"/>
</dbReference>
<comment type="caution">
    <text evidence="1">The sequence shown here is derived from an EMBL/GenBank/DDBJ whole genome shotgun (WGS) entry which is preliminary data.</text>
</comment>